<dbReference type="Proteomes" id="UP000677228">
    <property type="component" value="Unassembled WGS sequence"/>
</dbReference>
<dbReference type="PANTHER" id="PTHR13337:SF2">
    <property type="entry name" value="SUCCINATE DEHYDROGENASE [UBIQUINONE] CYTOCHROME B SMALL SUBUNIT, MITOCHONDRIAL"/>
    <property type="match status" value="1"/>
</dbReference>
<dbReference type="Pfam" id="PF05328">
    <property type="entry name" value="CybS"/>
    <property type="match status" value="1"/>
</dbReference>
<evidence type="ECO:0000256" key="8">
    <source>
        <dbReference type="ARBA" id="ARBA00023128"/>
    </source>
</evidence>
<gene>
    <name evidence="12" type="ORF">OVA965_LOCUS46191</name>
    <name evidence="13" type="ORF">TMI583_LOCUS20167</name>
</gene>
<dbReference type="InterPro" id="IPR007992">
    <property type="entry name" value="CybS"/>
</dbReference>
<comment type="caution">
    <text evidence="12">The sequence shown here is derived from an EMBL/GenBank/DDBJ whole genome shotgun (WGS) entry which is preliminary data.</text>
</comment>
<name>A0A8S2GC58_9BILA</name>
<keyword evidence="11" id="KW-0816">Tricarboxylic acid cycle</keyword>
<dbReference type="Proteomes" id="UP000682733">
    <property type="component" value="Unassembled WGS sequence"/>
</dbReference>
<dbReference type="GO" id="GO:0006099">
    <property type="term" value="P:tricarboxylic acid cycle"/>
    <property type="evidence" value="ECO:0007669"/>
    <property type="project" value="UniProtKB-KW"/>
</dbReference>
<dbReference type="GO" id="GO:0006121">
    <property type="term" value="P:mitochondrial electron transport, succinate to ubiquinone"/>
    <property type="evidence" value="ECO:0007669"/>
    <property type="project" value="TreeGrafter"/>
</dbReference>
<keyword evidence="10" id="KW-0408">Iron</keyword>
<evidence type="ECO:0000256" key="11">
    <source>
        <dbReference type="RuleBase" id="RU364031"/>
    </source>
</evidence>
<evidence type="ECO:0000313" key="13">
    <source>
        <dbReference type="EMBL" id="CAF3885810.1"/>
    </source>
</evidence>
<dbReference type="GO" id="GO:0046872">
    <property type="term" value="F:metal ion binding"/>
    <property type="evidence" value="ECO:0007669"/>
    <property type="project" value="UniProtKB-KW"/>
</dbReference>
<dbReference type="GO" id="GO:0005743">
    <property type="term" value="C:mitochondrial inner membrane"/>
    <property type="evidence" value="ECO:0007669"/>
    <property type="project" value="UniProtKB-SubCell"/>
</dbReference>
<evidence type="ECO:0000256" key="3">
    <source>
        <dbReference type="ARBA" id="ARBA00022448"/>
    </source>
</evidence>
<comment type="function">
    <text evidence="11">Membrane-anchoring subunit of succinate dehydrogenase (SDH) that is involved in complex II of the mitochondrial electron transport chain and is responsible for transferring electrons from succinate to ubiquinone (coenzyme Q).</text>
</comment>
<feature type="non-terminal residue" evidence="12">
    <location>
        <position position="72"/>
    </location>
</feature>
<sequence length="72" mass="7846">KSPTSMSVAHPVFYPLSHQQQSGLAMLTSSTHWKLERVVAIALLAIIPGSFVLDSSVMNYLLAGTLAMHAHW</sequence>
<evidence type="ECO:0000256" key="4">
    <source>
        <dbReference type="ARBA" id="ARBA00022692"/>
    </source>
</evidence>
<dbReference type="Gene3D" id="1.20.1300.10">
    <property type="entry name" value="Fumarate reductase/succinate dehydrogenase, transmembrane subunit"/>
    <property type="match status" value="1"/>
</dbReference>
<comment type="similarity">
    <text evidence="2 11">Belongs to the CybS family.</text>
</comment>
<keyword evidence="7 11" id="KW-1133">Transmembrane helix</keyword>
<proteinExistence type="inferred from homology"/>
<dbReference type="InterPro" id="IPR034804">
    <property type="entry name" value="SQR/QFR_C/D"/>
</dbReference>
<keyword evidence="11" id="KW-0349">Heme</keyword>
<dbReference type="GO" id="GO:0020037">
    <property type="term" value="F:heme binding"/>
    <property type="evidence" value="ECO:0007669"/>
    <property type="project" value="TreeGrafter"/>
</dbReference>
<evidence type="ECO:0000256" key="9">
    <source>
        <dbReference type="ARBA" id="ARBA00023136"/>
    </source>
</evidence>
<keyword evidence="6 11" id="KW-0809">Transit peptide</keyword>
<keyword evidence="4 11" id="KW-0812">Transmembrane</keyword>
<evidence type="ECO:0000313" key="14">
    <source>
        <dbReference type="Proteomes" id="UP000677228"/>
    </source>
</evidence>
<evidence type="ECO:0000256" key="5">
    <source>
        <dbReference type="ARBA" id="ARBA00022792"/>
    </source>
</evidence>
<dbReference type="GO" id="GO:0048039">
    <property type="term" value="F:ubiquinone binding"/>
    <property type="evidence" value="ECO:0007669"/>
    <property type="project" value="TreeGrafter"/>
</dbReference>
<keyword evidence="8 11" id="KW-0496">Mitochondrion</keyword>
<evidence type="ECO:0000313" key="12">
    <source>
        <dbReference type="EMBL" id="CAF1685040.1"/>
    </source>
</evidence>
<evidence type="ECO:0000256" key="6">
    <source>
        <dbReference type="ARBA" id="ARBA00022946"/>
    </source>
</evidence>
<keyword evidence="10 11" id="KW-0479">Metal-binding</keyword>
<feature type="transmembrane region" description="Helical" evidence="11">
    <location>
        <begin position="38"/>
        <end position="62"/>
    </location>
</feature>
<keyword evidence="3 11" id="KW-0813">Transport</keyword>
<feature type="binding site" description="axial binding residue" evidence="10">
    <location>
        <position position="69"/>
    </location>
    <ligand>
        <name>heme b</name>
        <dbReference type="ChEBI" id="CHEBI:60344"/>
        <note>ligand shared with SDHC</note>
    </ligand>
    <ligandPart>
        <name>Fe</name>
        <dbReference type="ChEBI" id="CHEBI:18248"/>
    </ligandPart>
</feature>
<reference evidence="12" key="1">
    <citation type="submission" date="2021-02" db="EMBL/GenBank/DDBJ databases">
        <authorList>
            <person name="Nowell W R."/>
        </authorList>
    </citation>
    <scope>NUCLEOTIDE SEQUENCE</scope>
</reference>
<dbReference type="EMBL" id="CAJNOK010082701">
    <property type="protein sequence ID" value="CAF1685040.1"/>
    <property type="molecule type" value="Genomic_DNA"/>
</dbReference>
<evidence type="ECO:0000256" key="2">
    <source>
        <dbReference type="ARBA" id="ARBA00007294"/>
    </source>
</evidence>
<keyword evidence="9 11" id="KW-0472">Membrane</keyword>
<comment type="caution">
    <text evidence="11">Lacks conserved residue(s) required for the propagation of feature annotation.</text>
</comment>
<evidence type="ECO:0000256" key="10">
    <source>
        <dbReference type="PIRSR" id="PIRSR607992-2"/>
    </source>
</evidence>
<keyword evidence="5 11" id="KW-0999">Mitochondrion inner membrane</keyword>
<dbReference type="AlphaFoldDB" id="A0A8S2GC58"/>
<dbReference type="EMBL" id="CAJOBA010014973">
    <property type="protein sequence ID" value="CAF3885810.1"/>
    <property type="molecule type" value="Genomic_DNA"/>
</dbReference>
<evidence type="ECO:0000256" key="1">
    <source>
        <dbReference type="ARBA" id="ARBA00004448"/>
    </source>
</evidence>
<accession>A0A8S2GC58</accession>
<dbReference type="PANTHER" id="PTHR13337">
    <property type="entry name" value="SUCCINATE DEHYDROGENASE"/>
    <property type="match status" value="1"/>
</dbReference>
<keyword evidence="11" id="KW-0249">Electron transport</keyword>
<protein>
    <recommendedName>
        <fullName evidence="11">Succinate dehydrogenase [ubiquinone] cytochrome b small subunit</fullName>
    </recommendedName>
</protein>
<organism evidence="12 14">
    <name type="scientific">Didymodactylos carnosus</name>
    <dbReference type="NCBI Taxonomy" id="1234261"/>
    <lineage>
        <taxon>Eukaryota</taxon>
        <taxon>Metazoa</taxon>
        <taxon>Spiralia</taxon>
        <taxon>Gnathifera</taxon>
        <taxon>Rotifera</taxon>
        <taxon>Eurotatoria</taxon>
        <taxon>Bdelloidea</taxon>
        <taxon>Philodinida</taxon>
        <taxon>Philodinidae</taxon>
        <taxon>Didymodactylos</taxon>
    </lineage>
</organism>
<comment type="subcellular location">
    <subcellularLocation>
        <location evidence="1 11">Mitochondrion inner membrane</location>
        <topology evidence="1 11">Multi-pass membrane protein</topology>
    </subcellularLocation>
</comment>
<feature type="non-terminal residue" evidence="12">
    <location>
        <position position="1"/>
    </location>
</feature>
<evidence type="ECO:0000256" key="7">
    <source>
        <dbReference type="ARBA" id="ARBA00022989"/>
    </source>
</evidence>